<feature type="non-terminal residue" evidence="1">
    <location>
        <position position="1"/>
    </location>
</feature>
<organism evidence="1 2">
    <name type="scientific">Symbiodinium pilosum</name>
    <name type="common">Dinoflagellate</name>
    <dbReference type="NCBI Taxonomy" id="2952"/>
    <lineage>
        <taxon>Eukaryota</taxon>
        <taxon>Sar</taxon>
        <taxon>Alveolata</taxon>
        <taxon>Dinophyceae</taxon>
        <taxon>Suessiales</taxon>
        <taxon>Symbiodiniaceae</taxon>
        <taxon>Symbiodinium</taxon>
    </lineage>
</organism>
<dbReference type="EMBL" id="CAJNIZ010028928">
    <property type="protein sequence ID" value="CAE7512251.1"/>
    <property type="molecule type" value="Genomic_DNA"/>
</dbReference>
<dbReference type="OrthoDB" id="410217at2759"/>
<keyword evidence="2" id="KW-1185">Reference proteome</keyword>
<proteinExistence type="predicted"/>
<evidence type="ECO:0000313" key="1">
    <source>
        <dbReference type="EMBL" id="CAE7512251.1"/>
    </source>
</evidence>
<reference evidence="1" key="1">
    <citation type="submission" date="2021-02" db="EMBL/GenBank/DDBJ databases">
        <authorList>
            <person name="Dougan E. K."/>
            <person name="Rhodes N."/>
            <person name="Thang M."/>
            <person name="Chan C."/>
        </authorList>
    </citation>
    <scope>NUCLEOTIDE SEQUENCE</scope>
</reference>
<gene>
    <name evidence="1" type="primary">PIF1</name>
    <name evidence="1" type="ORF">SPIL2461_LOCUS13343</name>
</gene>
<dbReference type="Proteomes" id="UP000649617">
    <property type="component" value="Unassembled WGS sequence"/>
</dbReference>
<evidence type="ECO:0000313" key="2">
    <source>
        <dbReference type="Proteomes" id="UP000649617"/>
    </source>
</evidence>
<comment type="caution">
    <text evidence="1">The sequence shown here is derived from an EMBL/GenBank/DDBJ whole genome shotgun (WGS) entry which is preliminary data.</text>
</comment>
<sequence>MAALVLVLRHVRSYERLNARRLQHLAQEADAEDPAADEDADERRHCIKRSFHCKLLSPLLGYGSDFELLQYVYDLHLWTDLGSKRNAANGTAMRLMMRGHPMSPLYWMDIKHGLHDLVRQLGYPHLYWTLAPYERSFPYHTYLLDEMQKLLRERMRLPALETMHLTHVMLQVARGLLAGRGRHRGVAWTQHLLGKDQGPNGVHFFTRVEFQDGSKKPGTQQYHGSGRPHIHCLFWLRDPGAADLASVAAATEDLPAAEENLAAFVRGSQRDASGESRWPVRNEDSAFDALDGQLRLHHTDDDAAHGVRGYFPDILDALRCHQDLQAKQGRGLLLAYVAKYVAKWSDSSYDEWMSDAASVTSLCRKVLFEYHPLEPEMTLQLSQALFRPWEFGTVNSGRRSLRAPHPSERSEDQPLFVRQYMASTRRSDRMSLLEFLRKSSATGDIAGWLREKHRQEQQRGDSTSLHNFAENYAMQGEQIVATDYLWRLNDRYFGQWCMMNLPFRTMAYFADVAGIEKVPARYRWFATALVLTDNMTCAPLRGYWREPSNLANDMQLEGKPTAVIEEDAVLLQGNGDESGSGEALRGESFAFEGKQLLLFNLIRARTATSMEAQNATEDVQIEQARARLQG</sequence>
<dbReference type="AlphaFoldDB" id="A0A812T3E6"/>
<protein>
    <submittedName>
        <fullName evidence="1">PIF1 protein</fullName>
    </submittedName>
</protein>
<accession>A0A812T3E6</accession>
<name>A0A812T3E6_SYMPI</name>